<feature type="transmembrane region" description="Helical" evidence="1">
    <location>
        <begin position="36"/>
        <end position="54"/>
    </location>
</feature>
<keyword evidence="1" id="KW-0812">Transmembrane</keyword>
<evidence type="ECO:0000256" key="2">
    <source>
        <dbReference type="SAM" id="SignalP"/>
    </source>
</evidence>
<organism evidence="3 4">
    <name type="scientific">Aspergillus brasiliensis (strain CBS 101740 / IMI 381727 / IBT 21946)</name>
    <dbReference type="NCBI Taxonomy" id="767769"/>
    <lineage>
        <taxon>Eukaryota</taxon>
        <taxon>Fungi</taxon>
        <taxon>Dikarya</taxon>
        <taxon>Ascomycota</taxon>
        <taxon>Pezizomycotina</taxon>
        <taxon>Eurotiomycetes</taxon>
        <taxon>Eurotiomycetidae</taxon>
        <taxon>Eurotiales</taxon>
        <taxon>Aspergillaceae</taxon>
        <taxon>Aspergillus</taxon>
        <taxon>Aspergillus subgen. Circumdati</taxon>
    </lineage>
</organism>
<keyword evidence="1" id="KW-0472">Membrane</keyword>
<name>A0A1L9UAQ7_ASPBC</name>
<evidence type="ECO:0000313" key="4">
    <source>
        <dbReference type="Proteomes" id="UP000184499"/>
    </source>
</evidence>
<dbReference type="EMBL" id="KV878690">
    <property type="protein sequence ID" value="OJJ68767.1"/>
    <property type="molecule type" value="Genomic_DNA"/>
</dbReference>
<evidence type="ECO:0000313" key="3">
    <source>
        <dbReference type="EMBL" id="OJJ68767.1"/>
    </source>
</evidence>
<dbReference type="GeneID" id="93575379"/>
<dbReference type="RefSeq" id="XP_067476016.1">
    <property type="nucleotide sequence ID" value="XM_067622891.1"/>
</dbReference>
<keyword evidence="1" id="KW-1133">Transmembrane helix</keyword>
<keyword evidence="2" id="KW-0732">Signal</keyword>
<feature type="chain" id="PRO_5013290404" evidence="2">
    <location>
        <begin position="16"/>
        <end position="106"/>
    </location>
</feature>
<feature type="signal peptide" evidence="2">
    <location>
        <begin position="1"/>
        <end position="15"/>
    </location>
</feature>
<dbReference type="VEuPathDB" id="FungiDB:ASPBRDRAFT_313692"/>
<proteinExistence type="predicted"/>
<keyword evidence="4" id="KW-1185">Reference proteome</keyword>
<gene>
    <name evidence="3" type="ORF">ASPBRDRAFT_313692</name>
</gene>
<accession>A0A1L9UAQ7</accession>
<dbReference type="AlphaFoldDB" id="A0A1L9UAQ7"/>
<reference evidence="4" key="1">
    <citation type="journal article" date="2017" name="Genome Biol.">
        <title>Comparative genomics reveals high biological diversity and specific adaptations in the industrially and medically important fungal genus Aspergillus.</title>
        <authorList>
            <person name="de Vries R.P."/>
            <person name="Riley R."/>
            <person name="Wiebenga A."/>
            <person name="Aguilar-Osorio G."/>
            <person name="Amillis S."/>
            <person name="Uchima C.A."/>
            <person name="Anderluh G."/>
            <person name="Asadollahi M."/>
            <person name="Askin M."/>
            <person name="Barry K."/>
            <person name="Battaglia E."/>
            <person name="Bayram O."/>
            <person name="Benocci T."/>
            <person name="Braus-Stromeyer S.A."/>
            <person name="Caldana C."/>
            <person name="Canovas D."/>
            <person name="Cerqueira G.C."/>
            <person name="Chen F."/>
            <person name="Chen W."/>
            <person name="Choi C."/>
            <person name="Clum A."/>
            <person name="Dos Santos R.A."/>
            <person name="Damasio A.R."/>
            <person name="Diallinas G."/>
            <person name="Emri T."/>
            <person name="Fekete E."/>
            <person name="Flipphi M."/>
            <person name="Freyberg S."/>
            <person name="Gallo A."/>
            <person name="Gournas C."/>
            <person name="Habgood R."/>
            <person name="Hainaut M."/>
            <person name="Harispe M.L."/>
            <person name="Henrissat B."/>
            <person name="Hilden K.S."/>
            <person name="Hope R."/>
            <person name="Hossain A."/>
            <person name="Karabika E."/>
            <person name="Karaffa L."/>
            <person name="Karanyi Z."/>
            <person name="Krasevec N."/>
            <person name="Kuo A."/>
            <person name="Kusch H."/>
            <person name="LaButti K."/>
            <person name="Lagendijk E.L."/>
            <person name="Lapidus A."/>
            <person name="Levasseur A."/>
            <person name="Lindquist E."/>
            <person name="Lipzen A."/>
            <person name="Logrieco A.F."/>
            <person name="MacCabe A."/>
            <person name="Maekelae M.R."/>
            <person name="Malavazi I."/>
            <person name="Melin P."/>
            <person name="Meyer V."/>
            <person name="Mielnichuk N."/>
            <person name="Miskei M."/>
            <person name="Molnar A.P."/>
            <person name="Mule G."/>
            <person name="Ngan C.Y."/>
            <person name="Orejas M."/>
            <person name="Orosz E."/>
            <person name="Ouedraogo J.P."/>
            <person name="Overkamp K.M."/>
            <person name="Park H.-S."/>
            <person name="Perrone G."/>
            <person name="Piumi F."/>
            <person name="Punt P.J."/>
            <person name="Ram A.F."/>
            <person name="Ramon A."/>
            <person name="Rauscher S."/>
            <person name="Record E."/>
            <person name="Riano-Pachon D.M."/>
            <person name="Robert V."/>
            <person name="Roehrig J."/>
            <person name="Ruller R."/>
            <person name="Salamov A."/>
            <person name="Salih N.S."/>
            <person name="Samson R.A."/>
            <person name="Sandor E."/>
            <person name="Sanguinetti M."/>
            <person name="Schuetze T."/>
            <person name="Sepcic K."/>
            <person name="Shelest E."/>
            <person name="Sherlock G."/>
            <person name="Sophianopoulou V."/>
            <person name="Squina F.M."/>
            <person name="Sun H."/>
            <person name="Susca A."/>
            <person name="Todd R.B."/>
            <person name="Tsang A."/>
            <person name="Unkles S.E."/>
            <person name="van de Wiele N."/>
            <person name="van Rossen-Uffink D."/>
            <person name="Oliveira J.V."/>
            <person name="Vesth T.C."/>
            <person name="Visser J."/>
            <person name="Yu J.-H."/>
            <person name="Zhou M."/>
            <person name="Andersen M.R."/>
            <person name="Archer D.B."/>
            <person name="Baker S.E."/>
            <person name="Benoit I."/>
            <person name="Brakhage A.A."/>
            <person name="Braus G.H."/>
            <person name="Fischer R."/>
            <person name="Frisvad J.C."/>
            <person name="Goldman G.H."/>
            <person name="Houbraken J."/>
            <person name="Oakley B."/>
            <person name="Pocsi I."/>
            <person name="Scazzocchio C."/>
            <person name="Seiboth B."/>
            <person name="vanKuyk P.A."/>
            <person name="Wortman J."/>
            <person name="Dyer P.S."/>
            <person name="Grigoriev I.V."/>
        </authorList>
    </citation>
    <scope>NUCLEOTIDE SEQUENCE [LARGE SCALE GENOMIC DNA]</scope>
    <source>
        <strain evidence="4">CBS 101740 / IMI 381727 / IBT 21946</strain>
    </source>
</reference>
<dbReference type="Proteomes" id="UP000184499">
    <property type="component" value="Unassembled WGS sequence"/>
</dbReference>
<protein>
    <submittedName>
        <fullName evidence="3">Uncharacterized protein</fullName>
    </submittedName>
</protein>
<sequence length="106" mass="11989">MTFLLLLLGSALSFAGRDLSRPIRDWLFPDMYHEGLSFLFLLSLFLCVMYLHSFRSPCLHTMGLTVINANPHQRLSQSYVLSAGHYLLAPSTFLHFLCCDLCGSNC</sequence>
<evidence type="ECO:0000256" key="1">
    <source>
        <dbReference type="SAM" id="Phobius"/>
    </source>
</evidence>